<evidence type="ECO:0000313" key="1">
    <source>
        <dbReference type="EMBL" id="EDR04572.1"/>
    </source>
</evidence>
<proteinExistence type="predicted"/>
<dbReference type="KEGG" id="lbc:LACBIDRAFT_304379"/>
<dbReference type="InParanoid" id="B0DLI2"/>
<dbReference type="EMBL" id="DS547117">
    <property type="protein sequence ID" value="EDR04572.1"/>
    <property type="molecule type" value="Genomic_DNA"/>
</dbReference>
<evidence type="ECO:0000313" key="2">
    <source>
        <dbReference type="Proteomes" id="UP000001194"/>
    </source>
</evidence>
<protein>
    <submittedName>
        <fullName evidence="1">Predicted protein</fullName>
    </submittedName>
</protein>
<gene>
    <name evidence="1" type="ORF">LACBIDRAFT_304379</name>
</gene>
<reference evidence="1 2" key="1">
    <citation type="journal article" date="2008" name="Nature">
        <title>The genome of Laccaria bicolor provides insights into mycorrhizal symbiosis.</title>
        <authorList>
            <person name="Martin F."/>
            <person name="Aerts A."/>
            <person name="Ahren D."/>
            <person name="Brun A."/>
            <person name="Danchin E.G.J."/>
            <person name="Duchaussoy F."/>
            <person name="Gibon J."/>
            <person name="Kohler A."/>
            <person name="Lindquist E."/>
            <person name="Pereda V."/>
            <person name="Salamov A."/>
            <person name="Shapiro H.J."/>
            <person name="Wuyts J."/>
            <person name="Blaudez D."/>
            <person name="Buee M."/>
            <person name="Brokstein P."/>
            <person name="Canbaeck B."/>
            <person name="Cohen D."/>
            <person name="Courty P.E."/>
            <person name="Coutinho P.M."/>
            <person name="Delaruelle C."/>
            <person name="Detter J.C."/>
            <person name="Deveau A."/>
            <person name="DiFazio S."/>
            <person name="Duplessis S."/>
            <person name="Fraissinet-Tachet L."/>
            <person name="Lucic E."/>
            <person name="Frey-Klett P."/>
            <person name="Fourrey C."/>
            <person name="Feussner I."/>
            <person name="Gay G."/>
            <person name="Grimwood J."/>
            <person name="Hoegger P.J."/>
            <person name="Jain P."/>
            <person name="Kilaru S."/>
            <person name="Labbe J."/>
            <person name="Lin Y.C."/>
            <person name="Legue V."/>
            <person name="Le Tacon F."/>
            <person name="Marmeisse R."/>
            <person name="Melayah D."/>
            <person name="Montanini B."/>
            <person name="Muratet M."/>
            <person name="Nehls U."/>
            <person name="Niculita-Hirzel H."/>
            <person name="Oudot-Le Secq M.P."/>
            <person name="Peter M."/>
            <person name="Quesneville H."/>
            <person name="Rajashekar B."/>
            <person name="Reich M."/>
            <person name="Rouhier N."/>
            <person name="Schmutz J."/>
            <person name="Yin T."/>
            <person name="Chalot M."/>
            <person name="Henrissat B."/>
            <person name="Kuees U."/>
            <person name="Lucas S."/>
            <person name="Van de Peer Y."/>
            <person name="Podila G.K."/>
            <person name="Polle A."/>
            <person name="Pukkila P.J."/>
            <person name="Richardson P.M."/>
            <person name="Rouze P."/>
            <person name="Sanders I.R."/>
            <person name="Stajich J.E."/>
            <person name="Tunlid A."/>
            <person name="Tuskan G."/>
            <person name="Grigoriev I.V."/>
        </authorList>
    </citation>
    <scope>NUCLEOTIDE SEQUENCE [LARGE SCALE GENOMIC DNA]</scope>
    <source>
        <strain evidence="2">S238N-H82 / ATCC MYA-4686</strain>
    </source>
</reference>
<dbReference type="OrthoDB" id="2634326at2759"/>
<sequence length="693" mass="78254">MQNGSITPELLEKDPCLLLRNRGKPHEPVQWCDGRVGAVVSGGYFFVTSPNMDVVYQPPLGKNRAMFLRRDYRYADDDPLLWPQPYVSSACHHGAILRRPEHDDRMDILWWNPNQTDLLFNSSDLVLGIGKIPHDRLVQFQQLVGELQDRVQAYKTDKSHPTKNSEIMTLSNWLSQGLSRLERLPMDFTQLKFSVAEVQRAYLELTAGLDYLYIYKPRMDGILPPATETARTIGVFTMDSTIVQEFTRAGLPVWFMRPTPTLHGVRIDSIVETRKPNEFLELRDAETKFDTVFCGSADDPKKRRAIALHSRQFFSYYNPFTLYVVTPRNGPGLPMRTQGNRQATLPTRTMEHGQATLPTHAIVGRQGDHVMEGRQGNSSNRAVKSRAGAPYYRSAKGAGRNKFLEMSSPLLPPVIGVWSDALAAVDTNPENIINQASSPTDRGYVFPDPGLFIGCASEEKTTQYLHQWLRLRTAFIYRLSTPSSSAQPLGGQVWRDLLNFSDAKQPSGSKDTKSSRRTETLKELLGDCLHQTGVELASSDTVTPTFWRESGLMPGVPIQHRIVQEILYELFSLNFRYELLALHSRAQSLDADDQDAVVACFPERSMLVVELACGNIGLAADKLEDRLPYLLCMKRLMSTWAGPIPEAIKSQDEFGDCFSVAEIEELERQVARFYTQSFFNHFGRAAIVPRRLT</sequence>
<dbReference type="RefSeq" id="XP_001884744.1">
    <property type="nucleotide sequence ID" value="XM_001884709.1"/>
</dbReference>
<dbReference type="AlphaFoldDB" id="B0DLI2"/>
<accession>B0DLI2</accession>
<dbReference type="GeneID" id="6080424"/>
<name>B0DLI2_LACBS</name>
<dbReference type="HOGENOM" id="CLU_016057_2_1_1"/>
<organism evidence="2">
    <name type="scientific">Laccaria bicolor (strain S238N-H82 / ATCC MYA-4686)</name>
    <name type="common">Bicoloured deceiver</name>
    <name type="synonym">Laccaria laccata var. bicolor</name>
    <dbReference type="NCBI Taxonomy" id="486041"/>
    <lineage>
        <taxon>Eukaryota</taxon>
        <taxon>Fungi</taxon>
        <taxon>Dikarya</taxon>
        <taxon>Basidiomycota</taxon>
        <taxon>Agaricomycotina</taxon>
        <taxon>Agaricomycetes</taxon>
        <taxon>Agaricomycetidae</taxon>
        <taxon>Agaricales</taxon>
        <taxon>Agaricineae</taxon>
        <taxon>Hydnangiaceae</taxon>
        <taxon>Laccaria</taxon>
    </lineage>
</organism>
<keyword evidence="2" id="KW-1185">Reference proteome</keyword>
<dbReference type="Proteomes" id="UP000001194">
    <property type="component" value="Unassembled WGS sequence"/>
</dbReference>